<gene>
    <name evidence="1" type="ORF">CCGE525_33055</name>
</gene>
<dbReference type="KEGG" id="rjg:CCGE525_33055"/>
<reference evidence="1 2" key="1">
    <citation type="submission" date="2018-10" db="EMBL/GenBank/DDBJ databases">
        <title>Rhizobium etli, R. leguminosarum and a new Rhizobium genospecies from Phaseolus dumosus.</title>
        <authorList>
            <person name="Ramirez-Puebla S.T."/>
            <person name="Rogel-Hernandez M.A."/>
            <person name="Guerrero G."/>
            <person name="Ormeno-Orrillo E."/>
            <person name="Martinez-Romero J.C."/>
            <person name="Negrete-Yankelevich S."/>
            <person name="Martinez-Romero E."/>
        </authorList>
    </citation>
    <scope>NUCLEOTIDE SEQUENCE [LARGE SCALE GENOMIC DNA]</scope>
    <source>
        <strain evidence="1 2">CCGE525</strain>
        <plasmid evidence="2">prccge525c</plasmid>
    </source>
</reference>
<keyword evidence="1" id="KW-0614">Plasmid</keyword>
<geneLocation type="plasmid" evidence="2">
    <name>prccge525c</name>
</geneLocation>
<protein>
    <submittedName>
        <fullName evidence="1">Uncharacterized protein</fullName>
    </submittedName>
</protein>
<evidence type="ECO:0000313" key="1">
    <source>
        <dbReference type="EMBL" id="AYG63480.1"/>
    </source>
</evidence>
<organism evidence="1 2">
    <name type="scientific">Rhizobium jaguaris</name>
    <dbReference type="NCBI Taxonomy" id="1312183"/>
    <lineage>
        <taxon>Bacteria</taxon>
        <taxon>Pseudomonadati</taxon>
        <taxon>Pseudomonadota</taxon>
        <taxon>Alphaproteobacteria</taxon>
        <taxon>Hyphomicrobiales</taxon>
        <taxon>Rhizobiaceae</taxon>
        <taxon>Rhizobium/Agrobacterium group</taxon>
        <taxon>Rhizobium</taxon>
    </lineage>
</organism>
<keyword evidence="2" id="KW-1185">Reference proteome</keyword>
<name>A0A387FWJ6_9HYPH</name>
<proteinExistence type="predicted"/>
<sequence>MHRIEPRKSALVAANLLIQVLWIKTHSGEHNFPKLKAAVTDMLAEGWRRYAWYVCTATSLRSFMAFEWP</sequence>
<dbReference type="AlphaFoldDB" id="A0A387FWJ6"/>
<accession>A0A387FWJ6</accession>
<evidence type="ECO:0000313" key="2">
    <source>
        <dbReference type="Proteomes" id="UP000282195"/>
    </source>
</evidence>
<dbReference type="EMBL" id="CP032695">
    <property type="protein sequence ID" value="AYG63480.1"/>
    <property type="molecule type" value="Genomic_DNA"/>
</dbReference>
<dbReference type="Proteomes" id="UP000282195">
    <property type="component" value="Plasmid pRCCGE525c"/>
</dbReference>